<proteinExistence type="predicted"/>
<name>A0A914C037_9BILA</name>
<reference evidence="3" key="1">
    <citation type="submission" date="2022-11" db="UniProtKB">
        <authorList>
            <consortium name="WormBaseParasite"/>
        </authorList>
    </citation>
    <scope>IDENTIFICATION</scope>
</reference>
<evidence type="ECO:0000256" key="1">
    <source>
        <dbReference type="SAM" id="Phobius"/>
    </source>
</evidence>
<dbReference type="WBParaSite" id="ACRNAN_Path_1400.g5495.t1">
    <property type="protein sequence ID" value="ACRNAN_Path_1400.g5495.t1"/>
    <property type="gene ID" value="ACRNAN_Path_1400.g5495"/>
</dbReference>
<evidence type="ECO:0000313" key="2">
    <source>
        <dbReference type="Proteomes" id="UP000887540"/>
    </source>
</evidence>
<protein>
    <submittedName>
        <fullName evidence="3">Uncharacterized protein</fullName>
    </submittedName>
</protein>
<sequence>MFEEEEPGKPKDWKCTIGVIIFVSIINLSIFIVIRVLLDSENEFDEPIIQGIYDPTEEEHVRQYSNRPNKLEISTRQNNHNYSIDLPKLNYIDVPLQLMTPSTTTTINPSKNLDQGKDNKGYSTAGDIFREIV</sequence>
<accession>A0A914C037</accession>
<evidence type="ECO:0000313" key="3">
    <source>
        <dbReference type="WBParaSite" id="ACRNAN_Path_1400.g5495.t1"/>
    </source>
</evidence>
<keyword evidence="2" id="KW-1185">Reference proteome</keyword>
<keyword evidence="1" id="KW-1133">Transmembrane helix</keyword>
<keyword evidence="1" id="KW-0812">Transmembrane</keyword>
<dbReference type="Proteomes" id="UP000887540">
    <property type="component" value="Unplaced"/>
</dbReference>
<keyword evidence="1" id="KW-0472">Membrane</keyword>
<dbReference type="AlphaFoldDB" id="A0A914C037"/>
<feature type="transmembrane region" description="Helical" evidence="1">
    <location>
        <begin position="17"/>
        <end position="38"/>
    </location>
</feature>
<organism evidence="2 3">
    <name type="scientific">Acrobeloides nanus</name>
    <dbReference type="NCBI Taxonomy" id="290746"/>
    <lineage>
        <taxon>Eukaryota</taxon>
        <taxon>Metazoa</taxon>
        <taxon>Ecdysozoa</taxon>
        <taxon>Nematoda</taxon>
        <taxon>Chromadorea</taxon>
        <taxon>Rhabditida</taxon>
        <taxon>Tylenchina</taxon>
        <taxon>Cephalobomorpha</taxon>
        <taxon>Cephaloboidea</taxon>
        <taxon>Cephalobidae</taxon>
        <taxon>Acrobeloides</taxon>
    </lineage>
</organism>